<evidence type="ECO:0000256" key="2">
    <source>
        <dbReference type="ARBA" id="ARBA00022475"/>
    </source>
</evidence>
<dbReference type="InterPro" id="IPR051461">
    <property type="entry name" value="UPF0750_membrane"/>
</dbReference>
<dbReference type="AlphaFoldDB" id="A0A4V2SHD6"/>
<evidence type="ECO:0000256" key="6">
    <source>
        <dbReference type="SAM" id="Phobius"/>
    </source>
</evidence>
<proteinExistence type="predicted"/>
<keyword evidence="3 6" id="KW-0812">Transmembrane</keyword>
<evidence type="ECO:0000256" key="5">
    <source>
        <dbReference type="ARBA" id="ARBA00023136"/>
    </source>
</evidence>
<dbReference type="RefSeq" id="WP_132645151.1">
    <property type="nucleotide sequence ID" value="NZ_NRRI01000023.1"/>
</dbReference>
<comment type="subcellular location">
    <subcellularLocation>
        <location evidence="1">Cell membrane</location>
        <topology evidence="1">Multi-pass membrane protein</topology>
    </subcellularLocation>
</comment>
<keyword evidence="2" id="KW-1003">Cell membrane</keyword>
<dbReference type="Pfam" id="PF02588">
    <property type="entry name" value="YitT_membrane"/>
    <property type="match status" value="1"/>
</dbReference>
<dbReference type="Proteomes" id="UP000295106">
    <property type="component" value="Unassembled WGS sequence"/>
</dbReference>
<dbReference type="PANTHER" id="PTHR33545:SF5">
    <property type="entry name" value="UPF0750 MEMBRANE PROTEIN YITT"/>
    <property type="match status" value="1"/>
</dbReference>
<keyword evidence="5 6" id="KW-0472">Membrane</keyword>
<evidence type="ECO:0000256" key="3">
    <source>
        <dbReference type="ARBA" id="ARBA00022692"/>
    </source>
</evidence>
<protein>
    <submittedName>
        <fullName evidence="7">Putative 5xTM membrane YitT family protein</fullName>
    </submittedName>
</protein>
<dbReference type="GO" id="GO:0005886">
    <property type="term" value="C:plasma membrane"/>
    <property type="evidence" value="ECO:0007669"/>
    <property type="project" value="UniProtKB-SubCell"/>
</dbReference>
<keyword evidence="4 6" id="KW-1133">Transmembrane helix</keyword>
<sequence length="207" mass="21805">MAASSSAPHPPVAHSRLDDAHALIAGSLFVALGMTMFAHVGLLTGGVAGVAYLLRYAFGVDLSLAFFVLNLPFYWLAWRQLGGEFTLKSFIAVALVSAFTAAAPRFVRFELLDPWVASVVGGLLIGFGLLALLRHRASVGGVNILAQFLQQKRGFSAGKVQMSVDVCVVLAALATVSPERVLQSAVGAVAIGAFLTLNHRPGRYLGV</sequence>
<evidence type="ECO:0000313" key="7">
    <source>
        <dbReference type="EMBL" id="TCP04668.1"/>
    </source>
</evidence>
<organism evidence="7 8">
    <name type="scientific">Rubrivivax gelatinosus</name>
    <name type="common">Rhodocyclus gelatinosus</name>
    <name type="synonym">Rhodopseudomonas gelatinosa</name>
    <dbReference type="NCBI Taxonomy" id="28068"/>
    <lineage>
        <taxon>Bacteria</taxon>
        <taxon>Pseudomonadati</taxon>
        <taxon>Pseudomonadota</taxon>
        <taxon>Betaproteobacteria</taxon>
        <taxon>Burkholderiales</taxon>
        <taxon>Sphaerotilaceae</taxon>
        <taxon>Rubrivivax</taxon>
    </lineage>
</organism>
<feature type="transmembrane region" description="Helical" evidence="6">
    <location>
        <begin position="85"/>
        <end position="103"/>
    </location>
</feature>
<dbReference type="OrthoDB" id="3296441at2"/>
<evidence type="ECO:0000256" key="4">
    <source>
        <dbReference type="ARBA" id="ARBA00022989"/>
    </source>
</evidence>
<accession>A0A4V2SHD6</accession>
<name>A0A4V2SHD6_RUBGE</name>
<reference evidence="7 8" key="1">
    <citation type="submission" date="2019-03" db="EMBL/GenBank/DDBJ databases">
        <title>Genomic Encyclopedia of Type Strains, Phase IV (KMG-IV): sequencing the most valuable type-strain genomes for metagenomic binning, comparative biology and taxonomic classification.</title>
        <authorList>
            <person name="Goeker M."/>
        </authorList>
    </citation>
    <scope>NUCLEOTIDE SEQUENCE [LARGE SCALE GENOMIC DNA]</scope>
    <source>
        <strain evidence="7 8">DSM 1709</strain>
    </source>
</reference>
<feature type="transmembrane region" description="Helical" evidence="6">
    <location>
        <begin position="115"/>
        <end position="133"/>
    </location>
</feature>
<dbReference type="PANTHER" id="PTHR33545">
    <property type="entry name" value="UPF0750 MEMBRANE PROTEIN YITT-RELATED"/>
    <property type="match status" value="1"/>
</dbReference>
<dbReference type="InterPro" id="IPR003740">
    <property type="entry name" value="YitT"/>
</dbReference>
<evidence type="ECO:0000313" key="8">
    <source>
        <dbReference type="Proteomes" id="UP000295106"/>
    </source>
</evidence>
<feature type="transmembrane region" description="Helical" evidence="6">
    <location>
        <begin position="21"/>
        <end position="44"/>
    </location>
</feature>
<comment type="caution">
    <text evidence="7">The sequence shown here is derived from an EMBL/GenBank/DDBJ whole genome shotgun (WGS) entry which is preliminary data.</text>
</comment>
<feature type="transmembrane region" description="Helical" evidence="6">
    <location>
        <begin position="56"/>
        <end position="78"/>
    </location>
</feature>
<evidence type="ECO:0000256" key="1">
    <source>
        <dbReference type="ARBA" id="ARBA00004651"/>
    </source>
</evidence>
<dbReference type="EMBL" id="SLXD01000002">
    <property type="protein sequence ID" value="TCP04668.1"/>
    <property type="molecule type" value="Genomic_DNA"/>
</dbReference>
<gene>
    <name evidence="7" type="ORF">EV684_102429</name>
</gene>